<evidence type="ECO:0000256" key="4">
    <source>
        <dbReference type="ARBA" id="ARBA00022729"/>
    </source>
</evidence>
<protein>
    <recommendedName>
        <fullName evidence="11">Ig-like domain-containing protein</fullName>
    </recommendedName>
</protein>
<feature type="domain" description="Ig-like" evidence="11">
    <location>
        <begin position="130"/>
        <end position="235"/>
    </location>
</feature>
<proteinExistence type="predicted"/>
<dbReference type="Bgee" id="ENSNBRG00000010653">
    <property type="expression patterns" value="Expressed in zone of skin and 5 other cell types or tissues"/>
</dbReference>
<dbReference type="Proteomes" id="UP000261580">
    <property type="component" value="Unassembled WGS sequence"/>
</dbReference>
<feature type="domain" description="Ig-like" evidence="11">
    <location>
        <begin position="30"/>
        <end position="127"/>
    </location>
</feature>
<keyword evidence="13" id="KW-1185">Reference proteome</keyword>
<dbReference type="GeneTree" id="ENSGT00940000165931"/>
<comment type="subcellular location">
    <subcellularLocation>
        <location evidence="1">Cell membrane</location>
        <topology evidence="1">Single-pass type I membrane protein</topology>
    </subcellularLocation>
</comment>
<evidence type="ECO:0000313" key="12">
    <source>
        <dbReference type="Ensembl" id="ENSNBRP00000013771.1"/>
    </source>
</evidence>
<dbReference type="Gene3D" id="2.60.40.10">
    <property type="entry name" value="Immunoglobulins"/>
    <property type="match status" value="2"/>
</dbReference>
<dbReference type="InterPro" id="IPR036179">
    <property type="entry name" value="Ig-like_dom_sf"/>
</dbReference>
<dbReference type="SUPFAM" id="SSF48726">
    <property type="entry name" value="Immunoglobulin"/>
    <property type="match status" value="2"/>
</dbReference>
<dbReference type="GO" id="GO:0031295">
    <property type="term" value="P:T cell costimulation"/>
    <property type="evidence" value="ECO:0007669"/>
    <property type="project" value="TreeGrafter"/>
</dbReference>
<organism evidence="12 13">
    <name type="scientific">Neolamprologus brichardi</name>
    <name type="common">Fairy cichlid</name>
    <name type="synonym">Lamprologus brichardi</name>
    <dbReference type="NCBI Taxonomy" id="32507"/>
    <lineage>
        <taxon>Eukaryota</taxon>
        <taxon>Metazoa</taxon>
        <taxon>Chordata</taxon>
        <taxon>Craniata</taxon>
        <taxon>Vertebrata</taxon>
        <taxon>Euteleostomi</taxon>
        <taxon>Actinopterygii</taxon>
        <taxon>Neopterygii</taxon>
        <taxon>Teleostei</taxon>
        <taxon>Neoteleostei</taxon>
        <taxon>Acanthomorphata</taxon>
        <taxon>Ovalentaria</taxon>
        <taxon>Cichlomorphae</taxon>
        <taxon>Cichliformes</taxon>
        <taxon>Cichlidae</taxon>
        <taxon>African cichlids</taxon>
        <taxon>Pseudocrenilabrinae</taxon>
        <taxon>Lamprologini</taxon>
        <taxon>Neolamprologus</taxon>
    </lineage>
</organism>
<evidence type="ECO:0000256" key="5">
    <source>
        <dbReference type="ARBA" id="ARBA00022989"/>
    </source>
</evidence>
<sequence length="296" mass="33645">MIGCSSDHFSSLTTLCFSLSDKKIIIAVMGQTVTLPCRALSSNNPIIAAEWSRADLEPKYVLYYQDYKLFPDYQHPSFKDRVHLQDRQMKDKDMSLILKNVTINDTGTYECYVAQRGVNRRKRASLESYPISTTYLSVSGEDVTLTCRAPNKNNIIVVEWSRADLGEEYVLLYRDEHFDTTNQHPSFKSRVDLQDRHMKDGDVSLILKNVRTDDSGTYECRVFVGEIRRKRANLSGDSISIIHLACCLPVEGSVTPCLFLGSRERAADFPYILQCLSALTETRLFLLNFSVKSASH</sequence>
<evidence type="ECO:0000256" key="6">
    <source>
        <dbReference type="ARBA" id="ARBA00023136"/>
    </source>
</evidence>
<dbReference type="GO" id="GO:0007166">
    <property type="term" value="P:cell surface receptor signaling pathway"/>
    <property type="evidence" value="ECO:0007669"/>
    <property type="project" value="TreeGrafter"/>
</dbReference>
<dbReference type="STRING" id="32507.ENSNBRP00000013771"/>
<evidence type="ECO:0000256" key="3">
    <source>
        <dbReference type="ARBA" id="ARBA00022692"/>
    </source>
</evidence>
<dbReference type="OMA" id="ESASVGC"/>
<evidence type="ECO:0000259" key="11">
    <source>
        <dbReference type="PROSITE" id="PS50835"/>
    </source>
</evidence>
<dbReference type="GO" id="GO:0042102">
    <property type="term" value="P:positive regulation of T cell proliferation"/>
    <property type="evidence" value="ECO:0007669"/>
    <property type="project" value="TreeGrafter"/>
</dbReference>
<keyword evidence="10" id="KW-0393">Immunoglobulin domain</keyword>
<dbReference type="GO" id="GO:0042130">
    <property type="term" value="P:negative regulation of T cell proliferation"/>
    <property type="evidence" value="ECO:0007669"/>
    <property type="project" value="TreeGrafter"/>
</dbReference>
<dbReference type="GO" id="GO:0009897">
    <property type="term" value="C:external side of plasma membrane"/>
    <property type="evidence" value="ECO:0007669"/>
    <property type="project" value="TreeGrafter"/>
</dbReference>
<keyword evidence="4" id="KW-0732">Signal</keyword>
<name>A0A3Q4GWZ8_NEOBR</name>
<dbReference type="InterPro" id="IPR051713">
    <property type="entry name" value="T-cell_Activation_Regulation"/>
</dbReference>
<keyword evidence="2" id="KW-1003">Cell membrane</keyword>
<dbReference type="InterPro" id="IPR003599">
    <property type="entry name" value="Ig_sub"/>
</dbReference>
<keyword evidence="5" id="KW-1133">Transmembrane helix</keyword>
<dbReference type="InterPro" id="IPR007110">
    <property type="entry name" value="Ig-like_dom"/>
</dbReference>
<evidence type="ECO:0000256" key="9">
    <source>
        <dbReference type="ARBA" id="ARBA00023180"/>
    </source>
</evidence>
<dbReference type="PROSITE" id="PS50835">
    <property type="entry name" value="IG_LIKE"/>
    <property type="match status" value="2"/>
</dbReference>
<dbReference type="SMART" id="SM00408">
    <property type="entry name" value="IGc2"/>
    <property type="match status" value="2"/>
</dbReference>
<dbReference type="InterPro" id="IPR003598">
    <property type="entry name" value="Ig_sub2"/>
</dbReference>
<keyword evidence="8" id="KW-0675">Receptor</keyword>
<keyword evidence="9" id="KW-0325">Glycoprotein</keyword>
<dbReference type="InterPro" id="IPR013106">
    <property type="entry name" value="Ig_V-set"/>
</dbReference>
<dbReference type="AlphaFoldDB" id="A0A3Q4GWZ8"/>
<keyword evidence="3" id="KW-0812">Transmembrane</keyword>
<reference evidence="12" key="2">
    <citation type="submission" date="2025-09" db="UniProtKB">
        <authorList>
            <consortium name="Ensembl"/>
        </authorList>
    </citation>
    <scope>IDENTIFICATION</scope>
</reference>
<evidence type="ECO:0000256" key="2">
    <source>
        <dbReference type="ARBA" id="ARBA00022475"/>
    </source>
</evidence>
<keyword evidence="6" id="KW-0472">Membrane</keyword>
<keyword evidence="7" id="KW-1015">Disulfide bond</keyword>
<dbReference type="Ensembl" id="ENSNBRT00000014148.1">
    <property type="protein sequence ID" value="ENSNBRP00000013771.1"/>
    <property type="gene ID" value="ENSNBRG00000010653.1"/>
</dbReference>
<reference evidence="12" key="1">
    <citation type="submission" date="2025-08" db="UniProtKB">
        <authorList>
            <consortium name="Ensembl"/>
        </authorList>
    </citation>
    <scope>IDENTIFICATION</scope>
</reference>
<dbReference type="SMART" id="SM00406">
    <property type="entry name" value="IGv"/>
    <property type="match status" value="2"/>
</dbReference>
<accession>A0A3Q4GWZ8</accession>
<evidence type="ECO:0000256" key="8">
    <source>
        <dbReference type="ARBA" id="ARBA00023170"/>
    </source>
</evidence>
<dbReference type="GO" id="GO:0071222">
    <property type="term" value="P:cellular response to lipopolysaccharide"/>
    <property type="evidence" value="ECO:0007669"/>
    <property type="project" value="TreeGrafter"/>
</dbReference>
<evidence type="ECO:0000256" key="10">
    <source>
        <dbReference type="ARBA" id="ARBA00023319"/>
    </source>
</evidence>
<dbReference type="InterPro" id="IPR013783">
    <property type="entry name" value="Ig-like_fold"/>
</dbReference>
<dbReference type="Pfam" id="PF07686">
    <property type="entry name" value="V-set"/>
    <property type="match status" value="2"/>
</dbReference>
<evidence type="ECO:0000256" key="7">
    <source>
        <dbReference type="ARBA" id="ARBA00023157"/>
    </source>
</evidence>
<dbReference type="PANTHER" id="PTHR25466">
    <property type="entry name" value="T-LYMPHOCYTE ACTIVATION ANTIGEN"/>
    <property type="match status" value="1"/>
</dbReference>
<evidence type="ECO:0000256" key="1">
    <source>
        <dbReference type="ARBA" id="ARBA00004251"/>
    </source>
</evidence>
<dbReference type="PANTHER" id="PTHR25466:SF9">
    <property type="entry name" value="FIBRONECTIN TYPE-III DOMAIN-CONTAINING PROTEIN"/>
    <property type="match status" value="1"/>
</dbReference>
<dbReference type="SMART" id="SM00409">
    <property type="entry name" value="IG"/>
    <property type="match status" value="2"/>
</dbReference>
<dbReference type="GO" id="GO:0006955">
    <property type="term" value="P:immune response"/>
    <property type="evidence" value="ECO:0007669"/>
    <property type="project" value="TreeGrafter"/>
</dbReference>
<evidence type="ECO:0000313" key="13">
    <source>
        <dbReference type="Proteomes" id="UP000261580"/>
    </source>
</evidence>